<keyword evidence="4" id="KW-1185">Reference proteome</keyword>
<evidence type="ECO:0000313" key="4">
    <source>
        <dbReference type="Proteomes" id="UP000054937"/>
    </source>
</evidence>
<dbReference type="Proteomes" id="UP000054937">
    <property type="component" value="Unassembled WGS sequence"/>
</dbReference>
<evidence type="ECO:0000256" key="2">
    <source>
        <dbReference type="SAM" id="MobiDB-lite"/>
    </source>
</evidence>
<organism evidence="3 4">
    <name type="scientific">Pseudocohnilembus persalinus</name>
    <name type="common">Ciliate</name>
    <dbReference type="NCBI Taxonomy" id="266149"/>
    <lineage>
        <taxon>Eukaryota</taxon>
        <taxon>Sar</taxon>
        <taxon>Alveolata</taxon>
        <taxon>Ciliophora</taxon>
        <taxon>Intramacronucleata</taxon>
        <taxon>Oligohymenophorea</taxon>
        <taxon>Scuticociliatia</taxon>
        <taxon>Philasterida</taxon>
        <taxon>Pseudocohnilembidae</taxon>
        <taxon>Pseudocohnilembus</taxon>
    </lineage>
</organism>
<feature type="region of interest" description="Disordered" evidence="2">
    <location>
        <begin position="962"/>
        <end position="996"/>
    </location>
</feature>
<comment type="caution">
    <text evidence="3">The sequence shown here is derived from an EMBL/GenBank/DDBJ whole genome shotgun (WGS) entry which is preliminary data.</text>
</comment>
<proteinExistence type="predicted"/>
<feature type="coiled-coil region" evidence="1">
    <location>
        <begin position="889"/>
        <end position="935"/>
    </location>
</feature>
<feature type="compositionally biased region" description="Low complexity" evidence="2">
    <location>
        <begin position="43"/>
        <end position="58"/>
    </location>
</feature>
<feature type="compositionally biased region" description="Polar residues" evidence="2">
    <location>
        <begin position="987"/>
        <end position="996"/>
    </location>
</feature>
<feature type="region of interest" description="Disordered" evidence="2">
    <location>
        <begin position="1"/>
        <end position="60"/>
    </location>
</feature>
<feature type="coiled-coil region" evidence="1">
    <location>
        <begin position="1229"/>
        <end position="1256"/>
    </location>
</feature>
<feature type="coiled-coil region" evidence="1">
    <location>
        <begin position="304"/>
        <end position="331"/>
    </location>
</feature>
<dbReference type="InParanoid" id="A0A0V0QTZ0"/>
<evidence type="ECO:0000256" key="1">
    <source>
        <dbReference type="SAM" id="Coils"/>
    </source>
</evidence>
<keyword evidence="1" id="KW-0175">Coiled coil</keyword>
<feature type="region of interest" description="Disordered" evidence="2">
    <location>
        <begin position="1043"/>
        <end position="1062"/>
    </location>
</feature>
<dbReference type="SUPFAM" id="SSF57850">
    <property type="entry name" value="RING/U-box"/>
    <property type="match status" value="1"/>
</dbReference>
<evidence type="ECO:0000313" key="3">
    <source>
        <dbReference type="EMBL" id="KRX05865.1"/>
    </source>
</evidence>
<dbReference type="EMBL" id="LDAU01000103">
    <property type="protein sequence ID" value="KRX05865.1"/>
    <property type="molecule type" value="Genomic_DNA"/>
</dbReference>
<protein>
    <submittedName>
        <fullName evidence="3">Uncharacterized protein</fullName>
    </submittedName>
</protein>
<sequence>MEQNQKKQNNEVSMQQENPNNEKQEEIQKFFRIKNDSSFNQENQHIQLQQNESQQINQKKIEQDDEQLLKFDLDQNQKFKSYSNMNERYDKINSSNEEAKSNISPYQNNQNQIFYNIDIDPIKNDDTKSENEKQKYISEQTQKQIQQNKGQQKDEQIININTENNQNLDKNKYSLNQKNKLDQLNKKQKINLQSENDIESVESIVKNSNQNKQQQFLEHIQNNEQNKDVCHKIPNVSNMKNFIKSEWQLLQEKEDKIINDLVKMNLDEEKLKQLIAQNQLSIITLPIDEAKKKLLKLYFSSKNMVLQRIKKNQLKGEKKKLQQQNLQEQLASQNSNKIHNFMEIVANMMQKVFKKNDYTLFLDKNNDQPQNNNLKSQAQHQYLQSQSSNINSISDSYLNIYNQKNDKKQSLGQNINLNNNKNLFVQNNSNISFNSSDNFQKSFQARNISPVQPQNNKNINQTHENQKINSLKFVPGSKRKKTIIKISPQQKNPKNLLNKNPQVNNFQLILQNLDSHETEQIEEQKIYQQVNLKPSFIQEEKQEKQEKTEEKQEQENQQEFKAISLKNNKVKSEDLGENHVIKEEPFSDLEKSIVNQTENVVCQTDNQKLNQEKEYNLNQNLKQNLLQQEKKPEILKLSNYRSCFNSFSEQSQSQNNGDFSNQKLRTTVGFVKFEKNQKKNSKQNNFPDFQNEEFNHIASQNPGECQSQMPYPYSNFSSHQTINQKKQQIYKRIKQVTQLIRKNKRQKTILGLIQEQKRNFEDLNELNQSIISESPDKSDKKKSIILNHNQIKDLQQQYKKSSFAPFSNKSSSQQEKAQNTKKLEQQTIIQISPQCQHPSYSISDIKEYLSYCIIFRKISVIPCPAQDCEVIVNDNIIKKYTTPEVLQEYKQLQHEHQEKKLKLKKLKQKQKLLKKLELKKFKEEEKKNMEEFQKKNWIDKLTTKLKPQDNQNLILHDSAFKSKNMSPSKTKNKRLQHQKEKKIDRMAQSQQQSYSSNFKKTQFNQNKLRSLKIRKINSLDQIDENNNDEEIMNKSSFILKKNVTQKQNQNDEQKSNSTFESQELNENNEIMNQLRMNCPNCKSLMKKLATSNQQICSNCQQPICWQCKKLILNKETHFEGLSGCNLFDNQTNFVRVNQFVQENIEEDSYKDDETKEYLKKILSENIIFLLFKYIFTFTVFDIHRRVLNYRCSLYQSQEQQNKIFSKQALQMLNITQQQTQNTTYNNECDNDENQQYNQQQNQNEQLVQNNDDAANYSYCRLFCELVLGQGLGLLKQYKTNIINKISGKNVNGSFLEQDGEYFEFEDEMNFDDDSNMSYEIEIESYEGESEQIQSEIPI</sequence>
<feature type="compositionally biased region" description="Basic and acidic residues" evidence="2">
    <location>
        <begin position="20"/>
        <end position="35"/>
    </location>
</feature>
<gene>
    <name evidence="3" type="ORF">PPERSA_03802</name>
</gene>
<accession>A0A0V0QTZ0</accession>
<name>A0A0V0QTZ0_PSEPJ</name>
<reference evidence="3 4" key="1">
    <citation type="journal article" date="2015" name="Sci. Rep.">
        <title>Genome of the facultative scuticociliatosis pathogen Pseudocohnilembus persalinus provides insight into its virulence through horizontal gene transfer.</title>
        <authorList>
            <person name="Xiong J."/>
            <person name="Wang G."/>
            <person name="Cheng J."/>
            <person name="Tian M."/>
            <person name="Pan X."/>
            <person name="Warren A."/>
            <person name="Jiang C."/>
            <person name="Yuan D."/>
            <person name="Miao W."/>
        </authorList>
    </citation>
    <scope>NUCLEOTIDE SEQUENCE [LARGE SCALE GENOMIC DNA]</scope>
    <source>
        <strain evidence="3">36N120E</strain>
    </source>
</reference>